<dbReference type="InterPro" id="IPR029016">
    <property type="entry name" value="GAF-like_dom_sf"/>
</dbReference>
<feature type="domain" description="HTH iclR-type" evidence="4">
    <location>
        <begin position="18"/>
        <end position="80"/>
    </location>
</feature>
<dbReference type="Proteomes" id="UP000019276">
    <property type="component" value="Unassembled WGS sequence"/>
</dbReference>
<dbReference type="STRING" id="1328313.DS2_16981"/>
<evidence type="ECO:0000259" key="4">
    <source>
        <dbReference type="PROSITE" id="PS51077"/>
    </source>
</evidence>
<dbReference type="SUPFAM" id="SSF55781">
    <property type="entry name" value="GAF domain-like"/>
    <property type="match status" value="1"/>
</dbReference>
<dbReference type="AlphaFoldDB" id="W7QHW6"/>
<keyword evidence="3" id="KW-0804">Transcription</keyword>
<dbReference type="EMBL" id="ARZY01000044">
    <property type="protein sequence ID" value="EWH08522.1"/>
    <property type="molecule type" value="Genomic_DNA"/>
</dbReference>
<keyword evidence="7" id="KW-1185">Reference proteome</keyword>
<dbReference type="InterPro" id="IPR036388">
    <property type="entry name" value="WH-like_DNA-bd_sf"/>
</dbReference>
<dbReference type="Gene3D" id="3.30.450.40">
    <property type="match status" value="1"/>
</dbReference>
<dbReference type="Pfam" id="PF01614">
    <property type="entry name" value="IclR_C"/>
    <property type="match status" value="1"/>
</dbReference>
<dbReference type="InterPro" id="IPR014757">
    <property type="entry name" value="Tscrpt_reg_IclR_C"/>
</dbReference>
<dbReference type="RefSeq" id="WP_035016116.1">
    <property type="nucleotide sequence ID" value="NZ_ARZY01000044.1"/>
</dbReference>
<evidence type="ECO:0000256" key="3">
    <source>
        <dbReference type="ARBA" id="ARBA00023163"/>
    </source>
</evidence>
<keyword evidence="1" id="KW-0805">Transcription regulation</keyword>
<dbReference type="Pfam" id="PF09339">
    <property type="entry name" value="HTH_IclR"/>
    <property type="match status" value="1"/>
</dbReference>
<evidence type="ECO:0000313" key="6">
    <source>
        <dbReference type="EMBL" id="EWH08522.1"/>
    </source>
</evidence>
<dbReference type="PANTHER" id="PTHR30136">
    <property type="entry name" value="HELIX-TURN-HELIX TRANSCRIPTIONAL REGULATOR, ICLR FAMILY"/>
    <property type="match status" value="1"/>
</dbReference>
<dbReference type="PATRIC" id="fig|1328313.3.peg.3470"/>
<keyword evidence="2" id="KW-0238">DNA-binding</keyword>
<dbReference type="Gene3D" id="1.10.10.10">
    <property type="entry name" value="Winged helix-like DNA-binding domain superfamily/Winged helix DNA-binding domain"/>
    <property type="match status" value="1"/>
</dbReference>
<dbReference type="PROSITE" id="PS51078">
    <property type="entry name" value="ICLR_ED"/>
    <property type="match status" value="1"/>
</dbReference>
<proteinExistence type="predicted"/>
<comment type="caution">
    <text evidence="6">The sequence shown here is derived from an EMBL/GenBank/DDBJ whole genome shotgun (WGS) entry which is preliminary data.</text>
</comment>
<dbReference type="SMART" id="SM00346">
    <property type="entry name" value="HTH_ICLR"/>
    <property type="match status" value="1"/>
</dbReference>
<evidence type="ECO:0000313" key="7">
    <source>
        <dbReference type="Proteomes" id="UP000019276"/>
    </source>
</evidence>
<dbReference type="InterPro" id="IPR005471">
    <property type="entry name" value="Tscrpt_reg_IclR_N"/>
</dbReference>
<name>W7QHW6_9ALTE</name>
<dbReference type="InterPro" id="IPR050707">
    <property type="entry name" value="HTH_MetabolicPath_Reg"/>
</dbReference>
<evidence type="ECO:0000256" key="2">
    <source>
        <dbReference type="ARBA" id="ARBA00023125"/>
    </source>
</evidence>
<gene>
    <name evidence="6" type="ORF">DS2_16981</name>
</gene>
<dbReference type="OrthoDB" id="9807558at2"/>
<protein>
    <submittedName>
        <fullName evidence="6">IclR family transcriptional regulator</fullName>
    </submittedName>
</protein>
<feature type="domain" description="IclR-ED" evidence="5">
    <location>
        <begin position="81"/>
        <end position="263"/>
    </location>
</feature>
<dbReference type="PROSITE" id="PS51077">
    <property type="entry name" value="HTH_ICLR"/>
    <property type="match status" value="1"/>
</dbReference>
<dbReference type="InterPro" id="IPR036390">
    <property type="entry name" value="WH_DNA-bd_sf"/>
</dbReference>
<dbReference type="SUPFAM" id="SSF46785">
    <property type="entry name" value="Winged helix' DNA-binding domain"/>
    <property type="match status" value="1"/>
</dbReference>
<reference evidence="6 7" key="1">
    <citation type="journal article" date="2014" name="Genome Announc.">
        <title>Draft Genome Sequence of the Agar-Degrading Bacterium Catenovulum sp. Strain DS-2, Isolated from Intestines of Haliotis diversicolor.</title>
        <authorList>
            <person name="Shan D."/>
            <person name="Li X."/>
            <person name="Gu Z."/>
            <person name="Wei G."/>
            <person name="Gao Z."/>
            <person name="Shao Z."/>
        </authorList>
    </citation>
    <scope>NUCLEOTIDE SEQUENCE [LARGE SCALE GENOMIC DNA]</scope>
    <source>
        <strain evidence="6 7">DS-2</strain>
    </source>
</reference>
<accession>W7QHW6</accession>
<dbReference type="GO" id="GO:0045892">
    <property type="term" value="P:negative regulation of DNA-templated transcription"/>
    <property type="evidence" value="ECO:0007669"/>
    <property type="project" value="TreeGrafter"/>
</dbReference>
<dbReference type="GO" id="GO:0003700">
    <property type="term" value="F:DNA-binding transcription factor activity"/>
    <property type="evidence" value="ECO:0007669"/>
    <property type="project" value="TreeGrafter"/>
</dbReference>
<sequence>MKATEKKSTNEKTTKYAVPALDKGLDILEYLVSQELPRSQAEIAQGVGRNPNEIYRVLVGLEARGYLVRDELSGRYQLSLKLYNLSRSISPIDQLRQVALPHMEDLAVRIGQSCYLSMLYQSQTMVIIQARSQVPVSINIAEGSLFPTMTTTSGKVLLANSNDEVRDMILQRDKSFSKMSKNAKTQLFDELDSIKHQGYLHADNSITDGVCDIAVLIGQPGGKVVAALAVSLLNSKLTQDLTIEDIKQELLDTAAKIAEQLGY</sequence>
<dbReference type="GO" id="GO:0003677">
    <property type="term" value="F:DNA binding"/>
    <property type="evidence" value="ECO:0007669"/>
    <property type="project" value="UniProtKB-KW"/>
</dbReference>
<evidence type="ECO:0000259" key="5">
    <source>
        <dbReference type="PROSITE" id="PS51078"/>
    </source>
</evidence>
<dbReference type="eggNOG" id="COG1414">
    <property type="taxonomic scope" value="Bacteria"/>
</dbReference>
<organism evidence="6 7">
    <name type="scientific">Catenovulum agarivorans DS-2</name>
    <dbReference type="NCBI Taxonomy" id="1328313"/>
    <lineage>
        <taxon>Bacteria</taxon>
        <taxon>Pseudomonadati</taxon>
        <taxon>Pseudomonadota</taxon>
        <taxon>Gammaproteobacteria</taxon>
        <taxon>Alteromonadales</taxon>
        <taxon>Alteromonadaceae</taxon>
        <taxon>Catenovulum</taxon>
    </lineage>
</organism>
<dbReference type="PANTHER" id="PTHR30136:SF7">
    <property type="entry name" value="HTH-TYPE TRANSCRIPTIONAL REGULATOR KDGR-RELATED"/>
    <property type="match status" value="1"/>
</dbReference>
<evidence type="ECO:0000256" key="1">
    <source>
        <dbReference type="ARBA" id="ARBA00023015"/>
    </source>
</evidence>